<feature type="compositionally biased region" description="Low complexity" evidence="1">
    <location>
        <begin position="23"/>
        <end position="40"/>
    </location>
</feature>
<keyword evidence="3" id="KW-1185">Reference proteome</keyword>
<comment type="caution">
    <text evidence="2">The sequence shown here is derived from an EMBL/GenBank/DDBJ whole genome shotgun (WGS) entry which is preliminary data.</text>
</comment>
<feature type="region of interest" description="Disordered" evidence="1">
    <location>
        <begin position="23"/>
        <end position="43"/>
    </location>
</feature>
<accession>A0A9D4JJY3</accession>
<dbReference type="Proteomes" id="UP000828390">
    <property type="component" value="Unassembled WGS sequence"/>
</dbReference>
<protein>
    <submittedName>
        <fullName evidence="2">Uncharacterized protein</fullName>
    </submittedName>
</protein>
<gene>
    <name evidence="2" type="ORF">DPMN_143734</name>
</gene>
<dbReference type="AlphaFoldDB" id="A0A9D4JJY3"/>
<evidence type="ECO:0000313" key="2">
    <source>
        <dbReference type="EMBL" id="KAH3815211.1"/>
    </source>
</evidence>
<name>A0A9D4JJY3_DREPO</name>
<proteinExistence type="predicted"/>
<evidence type="ECO:0000256" key="1">
    <source>
        <dbReference type="SAM" id="MobiDB-lite"/>
    </source>
</evidence>
<sequence>MPEEDQSIPIFSTASTCSNDNLTSSLTSSSTTPPVQTLPSECRDGDVSKICNRTSQIGLFSNEILQNVPDGENGTKTIEFTELLNEIFEKAEKGNISLQRQMSSTVATIKPPPFPFPGHPISALTNGSPGSQNSSVPIKEVSFHVSEENAEAENGRLRTNVSRLHLPLLTENHVISSPELSNLTRLLKALKDKPRVNQTTIEVRFRLNYMFWK</sequence>
<reference evidence="2" key="1">
    <citation type="journal article" date="2019" name="bioRxiv">
        <title>The Genome of the Zebra Mussel, Dreissena polymorpha: A Resource for Invasive Species Research.</title>
        <authorList>
            <person name="McCartney M.A."/>
            <person name="Auch B."/>
            <person name="Kono T."/>
            <person name="Mallez S."/>
            <person name="Zhang Y."/>
            <person name="Obille A."/>
            <person name="Becker A."/>
            <person name="Abrahante J.E."/>
            <person name="Garbe J."/>
            <person name="Badalamenti J.P."/>
            <person name="Herman A."/>
            <person name="Mangelson H."/>
            <person name="Liachko I."/>
            <person name="Sullivan S."/>
            <person name="Sone E.D."/>
            <person name="Koren S."/>
            <person name="Silverstein K.A.T."/>
            <person name="Beckman K.B."/>
            <person name="Gohl D.M."/>
        </authorList>
    </citation>
    <scope>NUCLEOTIDE SEQUENCE</scope>
    <source>
        <strain evidence="2">Duluth1</strain>
        <tissue evidence="2">Whole animal</tissue>
    </source>
</reference>
<organism evidence="2 3">
    <name type="scientific">Dreissena polymorpha</name>
    <name type="common">Zebra mussel</name>
    <name type="synonym">Mytilus polymorpha</name>
    <dbReference type="NCBI Taxonomy" id="45954"/>
    <lineage>
        <taxon>Eukaryota</taxon>
        <taxon>Metazoa</taxon>
        <taxon>Spiralia</taxon>
        <taxon>Lophotrochozoa</taxon>
        <taxon>Mollusca</taxon>
        <taxon>Bivalvia</taxon>
        <taxon>Autobranchia</taxon>
        <taxon>Heteroconchia</taxon>
        <taxon>Euheterodonta</taxon>
        <taxon>Imparidentia</taxon>
        <taxon>Neoheterodontei</taxon>
        <taxon>Myida</taxon>
        <taxon>Dreissenoidea</taxon>
        <taxon>Dreissenidae</taxon>
        <taxon>Dreissena</taxon>
    </lineage>
</organism>
<dbReference type="EMBL" id="JAIWYP010000006">
    <property type="protein sequence ID" value="KAH3815211.1"/>
    <property type="molecule type" value="Genomic_DNA"/>
</dbReference>
<reference evidence="2" key="2">
    <citation type="submission" date="2020-11" db="EMBL/GenBank/DDBJ databases">
        <authorList>
            <person name="McCartney M.A."/>
            <person name="Auch B."/>
            <person name="Kono T."/>
            <person name="Mallez S."/>
            <person name="Becker A."/>
            <person name="Gohl D.M."/>
            <person name="Silverstein K.A.T."/>
            <person name="Koren S."/>
            <person name="Bechman K.B."/>
            <person name="Herman A."/>
            <person name="Abrahante J.E."/>
            <person name="Garbe J."/>
        </authorList>
    </citation>
    <scope>NUCLEOTIDE SEQUENCE</scope>
    <source>
        <strain evidence="2">Duluth1</strain>
        <tissue evidence="2">Whole animal</tissue>
    </source>
</reference>
<evidence type="ECO:0000313" key="3">
    <source>
        <dbReference type="Proteomes" id="UP000828390"/>
    </source>
</evidence>